<dbReference type="KEGG" id="bvi:Bcep1808_7701"/>
<dbReference type="Gene3D" id="1.10.132.80">
    <property type="match status" value="1"/>
</dbReference>
<sequence length="296" mass="31588">MATRSKAPVAASGRRAGKTTAQKEEIAQANAKGQTVEVRGPGGSTIHEPGKAPRKVARKAPADKPQAKGAPAAKKPARKADKAPSNGKVAADGKLLPKAPDTVATPEVKRPVGRPSVYRPEFCDALIAFFRIEVERTEAVVVPDPSSEGGTKTEMVKVLNTFPTLERFADSIDVTRQTLYDWAHATVDTPDGPTLRHPEFSYAYARARDLQAALLQEGGMAGAYESRFATLATKNLIGWRDQIEQVVDQTITAVNTTDLDAIYEKARERSKQAEEEAKARAAAAGVEGMENGGVGA</sequence>
<dbReference type="EMBL" id="CP000621">
    <property type="protein sequence ID" value="ABO60571.1"/>
    <property type="molecule type" value="Genomic_DNA"/>
</dbReference>
<evidence type="ECO:0000256" key="1">
    <source>
        <dbReference type="SAM" id="MobiDB-lite"/>
    </source>
</evidence>
<name>A4JWB8_BURVG</name>
<evidence type="ECO:0008006" key="4">
    <source>
        <dbReference type="Google" id="ProtNLM"/>
    </source>
</evidence>
<feature type="region of interest" description="Disordered" evidence="1">
    <location>
        <begin position="1"/>
        <end position="107"/>
    </location>
</feature>
<geneLocation type="plasmid" evidence="2 3">
    <name>pBVIE05</name>
</geneLocation>
<dbReference type="Proteomes" id="UP000002287">
    <property type="component" value="Plasmid pBVIE05"/>
</dbReference>
<organism evidence="2 3">
    <name type="scientific">Burkholderia vietnamiensis (strain G4 / LMG 22486)</name>
    <name type="common">Burkholderia cepacia (strain R1808)</name>
    <dbReference type="NCBI Taxonomy" id="269482"/>
    <lineage>
        <taxon>Bacteria</taxon>
        <taxon>Pseudomonadati</taxon>
        <taxon>Pseudomonadota</taxon>
        <taxon>Betaproteobacteria</taxon>
        <taxon>Burkholderiales</taxon>
        <taxon>Burkholderiaceae</taxon>
        <taxon>Burkholderia</taxon>
        <taxon>Burkholderia cepacia complex</taxon>
    </lineage>
</organism>
<protein>
    <recommendedName>
        <fullName evidence="4">Terminase small subunit</fullName>
    </recommendedName>
</protein>
<gene>
    <name evidence="2" type="ordered locus">Bcep1808_7701</name>
</gene>
<dbReference type="HOGENOM" id="CLU_939023_0_0_4"/>
<feature type="region of interest" description="Disordered" evidence="1">
    <location>
        <begin position="273"/>
        <end position="296"/>
    </location>
</feature>
<reference evidence="2 3" key="1">
    <citation type="submission" date="2007-03" db="EMBL/GenBank/DDBJ databases">
        <title>Complete sequence of plasmid pBVIE05 of Burkholderia vietnamiensis G4.</title>
        <authorList>
            <consortium name="US DOE Joint Genome Institute"/>
            <person name="Copeland A."/>
            <person name="Lucas S."/>
            <person name="Lapidus A."/>
            <person name="Barry K."/>
            <person name="Detter J.C."/>
            <person name="Glavina del Rio T."/>
            <person name="Hammon N."/>
            <person name="Israni S."/>
            <person name="Dalin E."/>
            <person name="Tice H."/>
            <person name="Pitluck S."/>
            <person name="Chain P."/>
            <person name="Malfatti S."/>
            <person name="Shin M."/>
            <person name="Vergez L."/>
            <person name="Schmutz J."/>
            <person name="Larimer F."/>
            <person name="Land M."/>
            <person name="Hauser L."/>
            <person name="Kyrpides N."/>
            <person name="Tiedje J."/>
            <person name="Richardson P."/>
        </authorList>
    </citation>
    <scope>NUCLEOTIDE SEQUENCE [LARGE SCALE GENOMIC DNA]</scope>
    <source>
        <strain evidence="3">G4 / LMG 22486</strain>
        <plasmid evidence="2 3">pBVIE05</plasmid>
    </source>
</reference>
<keyword evidence="2" id="KW-0614">Plasmid</keyword>
<evidence type="ECO:0000313" key="3">
    <source>
        <dbReference type="Proteomes" id="UP000002287"/>
    </source>
</evidence>
<evidence type="ECO:0000313" key="2">
    <source>
        <dbReference type="EMBL" id="ABO60571.1"/>
    </source>
</evidence>
<dbReference type="AlphaFoldDB" id="A4JWB8"/>
<proteinExistence type="predicted"/>
<accession>A4JWB8</accession>